<keyword evidence="10" id="KW-1185">Reference proteome</keyword>
<evidence type="ECO:0000256" key="4">
    <source>
        <dbReference type="ARBA" id="ARBA00022692"/>
    </source>
</evidence>
<feature type="transmembrane region" description="Helical" evidence="7">
    <location>
        <begin position="187"/>
        <end position="205"/>
    </location>
</feature>
<comment type="similarity">
    <text evidence="7">Belongs to the binding-protein-dependent transport system permease family.</text>
</comment>
<comment type="caution">
    <text evidence="9">The sequence shown here is derived from an EMBL/GenBank/DDBJ whole genome shotgun (WGS) entry which is preliminary data.</text>
</comment>
<dbReference type="RefSeq" id="WP_228354133.1">
    <property type="nucleotide sequence ID" value="NZ_JACEGA010000001.1"/>
</dbReference>
<protein>
    <submittedName>
        <fullName evidence="9">Sugar ABC transporter permease</fullName>
    </submittedName>
</protein>
<gene>
    <name evidence="9" type="ORF">H0486_16955</name>
</gene>
<evidence type="ECO:0000256" key="6">
    <source>
        <dbReference type="ARBA" id="ARBA00023136"/>
    </source>
</evidence>
<dbReference type="InterPro" id="IPR035906">
    <property type="entry name" value="MetI-like_sf"/>
</dbReference>
<feature type="transmembrane region" description="Helical" evidence="7">
    <location>
        <begin position="287"/>
        <end position="311"/>
    </location>
</feature>
<dbReference type="Proteomes" id="UP000574276">
    <property type="component" value="Unassembled WGS sequence"/>
</dbReference>
<reference evidence="9 10" key="1">
    <citation type="submission" date="2020-07" db="EMBL/GenBank/DDBJ databases">
        <title>Characterization and genome sequencing of isolate MD1, a novel member within the family Lachnospiraceae.</title>
        <authorList>
            <person name="Rettenmaier R."/>
            <person name="Di Bello L."/>
            <person name="Zinser C."/>
            <person name="Scheitz K."/>
            <person name="Liebl W."/>
            <person name="Zverlov V."/>
        </authorList>
    </citation>
    <scope>NUCLEOTIDE SEQUENCE [LARGE SCALE GENOMIC DNA]</scope>
    <source>
        <strain evidence="9 10">MD1</strain>
    </source>
</reference>
<keyword evidence="6 7" id="KW-0472">Membrane</keyword>
<dbReference type="SUPFAM" id="SSF161098">
    <property type="entry name" value="MetI-like"/>
    <property type="match status" value="1"/>
</dbReference>
<organism evidence="9 10">
    <name type="scientific">Variimorphobacter saccharofermentans</name>
    <dbReference type="NCBI Taxonomy" id="2755051"/>
    <lineage>
        <taxon>Bacteria</taxon>
        <taxon>Bacillati</taxon>
        <taxon>Bacillota</taxon>
        <taxon>Clostridia</taxon>
        <taxon>Lachnospirales</taxon>
        <taxon>Lachnospiraceae</taxon>
        <taxon>Variimorphobacter</taxon>
    </lineage>
</organism>
<proteinExistence type="inferred from homology"/>
<feature type="transmembrane region" description="Helical" evidence="7">
    <location>
        <begin position="226"/>
        <end position="245"/>
    </location>
</feature>
<evidence type="ECO:0000256" key="7">
    <source>
        <dbReference type="RuleBase" id="RU363032"/>
    </source>
</evidence>
<feature type="domain" description="ABC transmembrane type-1" evidence="8">
    <location>
        <begin position="87"/>
        <end position="303"/>
    </location>
</feature>
<comment type="subcellular location">
    <subcellularLocation>
        <location evidence="1 7">Cell membrane</location>
        <topology evidence="1 7">Multi-pass membrane protein</topology>
    </subcellularLocation>
</comment>
<keyword evidence="2 7" id="KW-0813">Transport</keyword>
<dbReference type="PANTHER" id="PTHR30193">
    <property type="entry name" value="ABC TRANSPORTER PERMEASE PROTEIN"/>
    <property type="match status" value="1"/>
</dbReference>
<evidence type="ECO:0000259" key="8">
    <source>
        <dbReference type="PROSITE" id="PS50928"/>
    </source>
</evidence>
<evidence type="ECO:0000313" key="9">
    <source>
        <dbReference type="EMBL" id="MBB2184570.1"/>
    </source>
</evidence>
<evidence type="ECO:0000256" key="3">
    <source>
        <dbReference type="ARBA" id="ARBA00022475"/>
    </source>
</evidence>
<dbReference type="AlphaFoldDB" id="A0A839K4P1"/>
<dbReference type="EMBL" id="JACEGA010000001">
    <property type="protein sequence ID" value="MBB2184570.1"/>
    <property type="molecule type" value="Genomic_DNA"/>
</dbReference>
<keyword evidence="5 7" id="KW-1133">Transmembrane helix</keyword>
<dbReference type="InterPro" id="IPR051393">
    <property type="entry name" value="ABC_transporter_permease"/>
</dbReference>
<sequence length="334" mass="38184">MDKNNTTITVKDERKQRGIIKWLRSGKGQKTLIIITFMTVPLLLLFVFTYLPFLKMFEFSLYNMKYIGPREYVGFKNYTEILKDKEVLNSLKLSIYYLIGSFVQLAIALYFATMLSFKTKAGSVFKGAIFFPYLVSGIAVGFIFKFFYTRGFVLDTVLTWIGFDLDNLPYWLRDKNINNISLVATSLWRYVGQNMVLFIGAIMSVDKELYESSSLDGANRWHQFRYIILPSIQTIVVLNLILSITGSLSAFEPPFVITQGTRGTATYFLVMHNLAHSNLQKVGKASAMALILFGIIVLVTIGQKVLFNYLFSDANADVSRKTTRMLKKYNKEGR</sequence>
<evidence type="ECO:0000256" key="2">
    <source>
        <dbReference type="ARBA" id="ARBA00022448"/>
    </source>
</evidence>
<dbReference type="GO" id="GO:0005886">
    <property type="term" value="C:plasma membrane"/>
    <property type="evidence" value="ECO:0007669"/>
    <property type="project" value="UniProtKB-SubCell"/>
</dbReference>
<evidence type="ECO:0000256" key="1">
    <source>
        <dbReference type="ARBA" id="ARBA00004651"/>
    </source>
</evidence>
<dbReference type="CDD" id="cd06261">
    <property type="entry name" value="TM_PBP2"/>
    <property type="match status" value="1"/>
</dbReference>
<accession>A0A839K4P1</accession>
<name>A0A839K4P1_9FIRM</name>
<dbReference type="Pfam" id="PF00528">
    <property type="entry name" value="BPD_transp_1"/>
    <property type="match status" value="1"/>
</dbReference>
<keyword evidence="3" id="KW-1003">Cell membrane</keyword>
<evidence type="ECO:0000313" key="10">
    <source>
        <dbReference type="Proteomes" id="UP000574276"/>
    </source>
</evidence>
<dbReference type="Gene3D" id="1.10.3720.10">
    <property type="entry name" value="MetI-like"/>
    <property type="match status" value="1"/>
</dbReference>
<dbReference type="InterPro" id="IPR000515">
    <property type="entry name" value="MetI-like"/>
</dbReference>
<dbReference type="PANTHER" id="PTHR30193:SF37">
    <property type="entry name" value="INNER MEMBRANE ABC TRANSPORTER PERMEASE PROTEIN YCJO"/>
    <property type="match status" value="1"/>
</dbReference>
<dbReference type="PROSITE" id="PS50928">
    <property type="entry name" value="ABC_TM1"/>
    <property type="match status" value="1"/>
</dbReference>
<feature type="transmembrane region" description="Helical" evidence="7">
    <location>
        <begin position="31"/>
        <end position="53"/>
    </location>
</feature>
<evidence type="ECO:0000256" key="5">
    <source>
        <dbReference type="ARBA" id="ARBA00022989"/>
    </source>
</evidence>
<keyword evidence="4 7" id="KW-0812">Transmembrane</keyword>
<dbReference type="GO" id="GO:0055085">
    <property type="term" value="P:transmembrane transport"/>
    <property type="evidence" value="ECO:0007669"/>
    <property type="project" value="InterPro"/>
</dbReference>
<feature type="transmembrane region" description="Helical" evidence="7">
    <location>
        <begin position="95"/>
        <end position="117"/>
    </location>
</feature>
<feature type="transmembrane region" description="Helical" evidence="7">
    <location>
        <begin position="129"/>
        <end position="148"/>
    </location>
</feature>